<feature type="chain" id="PRO_5038354563" description="DUF8020 domain-containing protein" evidence="2">
    <location>
        <begin position="26"/>
        <end position="183"/>
    </location>
</feature>
<evidence type="ECO:0000313" key="4">
    <source>
        <dbReference type="EMBL" id="RMI34178.1"/>
    </source>
</evidence>
<protein>
    <recommendedName>
        <fullName evidence="3">DUF8020 domain-containing protein</fullName>
    </recommendedName>
</protein>
<name>A0A3M2LHE4_9NOCA</name>
<keyword evidence="1" id="KW-1133">Transmembrane helix</keyword>
<dbReference type="Pfam" id="PF26059">
    <property type="entry name" value="DUF8020"/>
    <property type="match status" value="1"/>
</dbReference>
<dbReference type="InterPro" id="IPR058333">
    <property type="entry name" value="DUF8020"/>
</dbReference>
<sequence>MITTKKLIGTAAVAVGSTAIATAMANGQAAAFSLQNSVGPVAYTTTLAADHHSATVDLSSGHFVMASDGTIGVLADDGTNVGTIPTSYTTLNGQNITLGASLNGDATELTLTPTSGPVADPAALDAQAGPLLHEAAVGGAFIGIGIGCFIGVLIGIWIFLVGAIVGCVIGAFIGGAIGLGTPF</sequence>
<gene>
    <name evidence="4" type="ORF">EBN03_07085</name>
</gene>
<keyword evidence="1" id="KW-0472">Membrane</keyword>
<keyword evidence="2" id="KW-0732">Signal</keyword>
<keyword evidence="5" id="KW-1185">Reference proteome</keyword>
<evidence type="ECO:0000313" key="5">
    <source>
        <dbReference type="Proteomes" id="UP000279275"/>
    </source>
</evidence>
<evidence type="ECO:0000259" key="3">
    <source>
        <dbReference type="Pfam" id="PF26059"/>
    </source>
</evidence>
<feature type="domain" description="DUF8020" evidence="3">
    <location>
        <begin position="40"/>
        <end position="114"/>
    </location>
</feature>
<feature type="signal peptide" evidence="2">
    <location>
        <begin position="1"/>
        <end position="25"/>
    </location>
</feature>
<dbReference type="OrthoDB" id="4559353at2"/>
<accession>A0A3M2LHE4</accession>
<comment type="caution">
    <text evidence="4">The sequence shown here is derived from an EMBL/GenBank/DDBJ whole genome shotgun (WGS) entry which is preliminary data.</text>
</comment>
<evidence type="ECO:0000256" key="2">
    <source>
        <dbReference type="SAM" id="SignalP"/>
    </source>
</evidence>
<dbReference type="RefSeq" id="WP_122187102.1">
    <property type="nucleotide sequence ID" value="NZ_RFFH01000002.1"/>
</dbReference>
<keyword evidence="1" id="KW-0812">Transmembrane</keyword>
<dbReference type="Proteomes" id="UP000279275">
    <property type="component" value="Unassembled WGS sequence"/>
</dbReference>
<dbReference type="AlphaFoldDB" id="A0A3M2LHE4"/>
<dbReference type="EMBL" id="RFFH01000002">
    <property type="protein sequence ID" value="RMI34178.1"/>
    <property type="molecule type" value="Genomic_DNA"/>
</dbReference>
<reference evidence="4 5" key="1">
    <citation type="submission" date="2018-10" db="EMBL/GenBank/DDBJ databases">
        <title>Isolation from cow dung.</title>
        <authorList>
            <person name="Ling L."/>
        </authorList>
    </citation>
    <scope>NUCLEOTIDE SEQUENCE [LARGE SCALE GENOMIC DNA]</scope>
    <source>
        <strain evidence="4 5">NEAU-LL90</strain>
    </source>
</reference>
<evidence type="ECO:0000256" key="1">
    <source>
        <dbReference type="SAM" id="Phobius"/>
    </source>
</evidence>
<feature type="transmembrane region" description="Helical" evidence="1">
    <location>
        <begin position="140"/>
        <end position="173"/>
    </location>
</feature>
<organism evidence="4 5">
    <name type="scientific">Nocardia stercoris</name>
    <dbReference type="NCBI Taxonomy" id="2483361"/>
    <lineage>
        <taxon>Bacteria</taxon>
        <taxon>Bacillati</taxon>
        <taxon>Actinomycetota</taxon>
        <taxon>Actinomycetes</taxon>
        <taxon>Mycobacteriales</taxon>
        <taxon>Nocardiaceae</taxon>
        <taxon>Nocardia</taxon>
    </lineage>
</organism>
<proteinExistence type="predicted"/>